<dbReference type="GO" id="GO:0003700">
    <property type="term" value="F:DNA-binding transcription factor activity"/>
    <property type="evidence" value="ECO:0007669"/>
    <property type="project" value="TreeGrafter"/>
</dbReference>
<evidence type="ECO:0000256" key="4">
    <source>
        <dbReference type="PROSITE-ProRule" id="PRU00335"/>
    </source>
</evidence>
<dbReference type="PROSITE" id="PS50977">
    <property type="entry name" value="HTH_TETR_2"/>
    <property type="match status" value="1"/>
</dbReference>
<gene>
    <name evidence="6" type="ORF">EPA93_20525</name>
</gene>
<keyword evidence="3" id="KW-0804">Transcription</keyword>
<evidence type="ECO:0000313" key="6">
    <source>
        <dbReference type="EMBL" id="QBD78254.1"/>
    </source>
</evidence>
<dbReference type="Pfam" id="PF00440">
    <property type="entry name" value="TetR_N"/>
    <property type="match status" value="1"/>
</dbReference>
<reference evidence="6 7" key="1">
    <citation type="submission" date="2019-01" db="EMBL/GenBank/DDBJ databases">
        <title>Ktedonosporobacter rubrisoli SCAWS-G2.</title>
        <authorList>
            <person name="Huang Y."/>
            <person name="Yan B."/>
        </authorList>
    </citation>
    <scope>NUCLEOTIDE SEQUENCE [LARGE SCALE GENOMIC DNA]</scope>
    <source>
        <strain evidence="6 7">SCAWS-G2</strain>
    </source>
</reference>
<keyword evidence="1" id="KW-0805">Transcription regulation</keyword>
<dbReference type="Pfam" id="PF16859">
    <property type="entry name" value="TetR_C_11"/>
    <property type="match status" value="1"/>
</dbReference>
<dbReference type="AlphaFoldDB" id="A0A4P6JS92"/>
<protein>
    <submittedName>
        <fullName evidence="6">TetR/AcrR family transcriptional regulator</fullName>
    </submittedName>
</protein>
<evidence type="ECO:0000259" key="5">
    <source>
        <dbReference type="PROSITE" id="PS50977"/>
    </source>
</evidence>
<organism evidence="6 7">
    <name type="scientific">Ktedonosporobacter rubrisoli</name>
    <dbReference type="NCBI Taxonomy" id="2509675"/>
    <lineage>
        <taxon>Bacteria</taxon>
        <taxon>Bacillati</taxon>
        <taxon>Chloroflexota</taxon>
        <taxon>Ktedonobacteria</taxon>
        <taxon>Ktedonobacterales</taxon>
        <taxon>Ktedonosporobacteraceae</taxon>
        <taxon>Ktedonosporobacter</taxon>
    </lineage>
</organism>
<feature type="domain" description="HTH tetR-type" evidence="5">
    <location>
        <begin position="18"/>
        <end position="78"/>
    </location>
</feature>
<dbReference type="EMBL" id="CP035758">
    <property type="protein sequence ID" value="QBD78254.1"/>
    <property type="molecule type" value="Genomic_DNA"/>
</dbReference>
<dbReference type="OrthoDB" id="9796019at2"/>
<name>A0A4P6JS92_KTERU</name>
<evidence type="ECO:0000313" key="7">
    <source>
        <dbReference type="Proteomes" id="UP000290365"/>
    </source>
</evidence>
<dbReference type="Gene3D" id="1.10.10.60">
    <property type="entry name" value="Homeodomain-like"/>
    <property type="match status" value="1"/>
</dbReference>
<dbReference type="PRINTS" id="PR00455">
    <property type="entry name" value="HTHTETR"/>
</dbReference>
<evidence type="ECO:0000256" key="2">
    <source>
        <dbReference type="ARBA" id="ARBA00023125"/>
    </source>
</evidence>
<evidence type="ECO:0000256" key="3">
    <source>
        <dbReference type="ARBA" id="ARBA00023163"/>
    </source>
</evidence>
<dbReference type="InterPro" id="IPR036271">
    <property type="entry name" value="Tet_transcr_reg_TetR-rel_C_sf"/>
</dbReference>
<keyword evidence="2 4" id="KW-0238">DNA-binding</keyword>
<proteinExistence type="predicted"/>
<keyword evidence="7" id="KW-1185">Reference proteome</keyword>
<dbReference type="SUPFAM" id="SSF48498">
    <property type="entry name" value="Tetracyclin repressor-like, C-terminal domain"/>
    <property type="match status" value="1"/>
</dbReference>
<dbReference type="InterPro" id="IPR011075">
    <property type="entry name" value="TetR_C"/>
</dbReference>
<dbReference type="KEGG" id="kbs:EPA93_20525"/>
<evidence type="ECO:0000256" key="1">
    <source>
        <dbReference type="ARBA" id="ARBA00023015"/>
    </source>
</evidence>
<dbReference type="PANTHER" id="PTHR30055:SF148">
    <property type="entry name" value="TETR-FAMILY TRANSCRIPTIONAL REGULATOR"/>
    <property type="match status" value="1"/>
</dbReference>
<dbReference type="InterPro" id="IPR050109">
    <property type="entry name" value="HTH-type_TetR-like_transc_reg"/>
</dbReference>
<dbReference type="InterPro" id="IPR001647">
    <property type="entry name" value="HTH_TetR"/>
</dbReference>
<dbReference type="InterPro" id="IPR009057">
    <property type="entry name" value="Homeodomain-like_sf"/>
</dbReference>
<sequence>MDIDTDVTSRGVGRPRSTQAQQAVLAAALHLVKQVGFSRLSIEGIAREAGVGKPTIYRWWPSKGAIVFDALLLYAQQTLPLPPEGPLPVRLEAWLKMTFSVLSGETGEIVRSLMAEAQHDPAFAAIFRTKFILLRRQPLLAIIEEGRRRGELPADSNGEVMADLIYGAMWYRLLVQHAPLDDKFAHDIVHTLFSAWTLKPE</sequence>
<dbReference type="SUPFAM" id="SSF46689">
    <property type="entry name" value="Homeodomain-like"/>
    <property type="match status" value="1"/>
</dbReference>
<dbReference type="Gene3D" id="1.10.357.10">
    <property type="entry name" value="Tetracycline Repressor, domain 2"/>
    <property type="match status" value="1"/>
</dbReference>
<feature type="DNA-binding region" description="H-T-H motif" evidence="4">
    <location>
        <begin position="41"/>
        <end position="60"/>
    </location>
</feature>
<dbReference type="Proteomes" id="UP000290365">
    <property type="component" value="Chromosome"/>
</dbReference>
<dbReference type="RefSeq" id="WP_129889307.1">
    <property type="nucleotide sequence ID" value="NZ_CP035758.1"/>
</dbReference>
<dbReference type="GO" id="GO:0000976">
    <property type="term" value="F:transcription cis-regulatory region binding"/>
    <property type="evidence" value="ECO:0007669"/>
    <property type="project" value="TreeGrafter"/>
</dbReference>
<dbReference type="PANTHER" id="PTHR30055">
    <property type="entry name" value="HTH-TYPE TRANSCRIPTIONAL REGULATOR RUTR"/>
    <property type="match status" value="1"/>
</dbReference>
<accession>A0A4P6JS92</accession>